<accession>A0A540M5A3</accession>
<comment type="caution">
    <text evidence="1">The sequence shown here is derived from an EMBL/GenBank/DDBJ whole genome shotgun (WGS) entry which is preliminary data.</text>
</comment>
<proteinExistence type="predicted"/>
<evidence type="ECO:0000313" key="2">
    <source>
        <dbReference type="Proteomes" id="UP000315295"/>
    </source>
</evidence>
<gene>
    <name evidence="1" type="ORF">C1H46_020470</name>
</gene>
<dbReference type="AlphaFoldDB" id="A0A540M5A3"/>
<protein>
    <submittedName>
        <fullName evidence="1">Uncharacterized protein</fullName>
    </submittedName>
</protein>
<name>A0A540M5A3_MALBA</name>
<evidence type="ECO:0000313" key="1">
    <source>
        <dbReference type="EMBL" id="TQD93911.1"/>
    </source>
</evidence>
<keyword evidence="2" id="KW-1185">Reference proteome</keyword>
<reference evidence="1 2" key="1">
    <citation type="journal article" date="2019" name="G3 (Bethesda)">
        <title>Sequencing of a Wild Apple (Malus baccata) Genome Unravels the Differences Between Cultivated and Wild Apple Species Regarding Disease Resistance and Cold Tolerance.</title>
        <authorList>
            <person name="Chen X."/>
        </authorList>
    </citation>
    <scope>NUCLEOTIDE SEQUENCE [LARGE SCALE GENOMIC DNA]</scope>
    <source>
        <strain evidence="2">cv. Shandingzi</strain>
        <tissue evidence="1">Leaves</tissue>
    </source>
</reference>
<dbReference type="STRING" id="106549.A0A540M5A3"/>
<dbReference type="EMBL" id="VIEB01000354">
    <property type="protein sequence ID" value="TQD93911.1"/>
    <property type="molecule type" value="Genomic_DNA"/>
</dbReference>
<dbReference type="Proteomes" id="UP000315295">
    <property type="component" value="Unassembled WGS sequence"/>
</dbReference>
<sequence>MKAKGQENRKACDRKAKHLDHAWFRCNMNAFNTIVQEVKDILNSKQIDLPKKTPCWPLIKPFYEGHVSKDDIVKLDFDLNEMVKVTIKPSHSTLGNKVSK</sequence>
<organism evidence="1 2">
    <name type="scientific">Malus baccata</name>
    <name type="common">Siberian crab apple</name>
    <name type="synonym">Pyrus baccata</name>
    <dbReference type="NCBI Taxonomy" id="106549"/>
    <lineage>
        <taxon>Eukaryota</taxon>
        <taxon>Viridiplantae</taxon>
        <taxon>Streptophyta</taxon>
        <taxon>Embryophyta</taxon>
        <taxon>Tracheophyta</taxon>
        <taxon>Spermatophyta</taxon>
        <taxon>Magnoliopsida</taxon>
        <taxon>eudicotyledons</taxon>
        <taxon>Gunneridae</taxon>
        <taxon>Pentapetalae</taxon>
        <taxon>rosids</taxon>
        <taxon>fabids</taxon>
        <taxon>Rosales</taxon>
        <taxon>Rosaceae</taxon>
        <taxon>Amygdaloideae</taxon>
        <taxon>Maleae</taxon>
        <taxon>Malus</taxon>
    </lineage>
</organism>